<dbReference type="AlphaFoldDB" id="A0A4Z1E4V3"/>
<keyword evidence="9 18" id="KW-0812">Transmembrane</keyword>
<keyword evidence="22" id="KW-1185">Reference proteome</keyword>
<dbReference type="Pfam" id="PF13614">
    <property type="entry name" value="AAA_31"/>
    <property type="match status" value="1"/>
</dbReference>
<dbReference type="Proteomes" id="UP000297318">
    <property type="component" value="Unassembled WGS sequence"/>
</dbReference>
<feature type="domain" description="AAA" evidence="20">
    <location>
        <begin position="265"/>
        <end position="388"/>
    </location>
</feature>
<evidence type="ECO:0000256" key="6">
    <source>
        <dbReference type="ARBA" id="ARBA00022475"/>
    </source>
</evidence>
<keyword evidence="13 18" id="KW-1133">Transmembrane helix</keyword>
<evidence type="ECO:0000256" key="9">
    <source>
        <dbReference type="ARBA" id="ARBA00022692"/>
    </source>
</evidence>
<sequence>MELRDYFTILRDRWILVLACALAGTLAAGLLTLATAPTYEATSQIYVSVQTQDGSTQNLAQGSSFSQSQVVGFADLATSPLVLQPVVDSNGLDVTAEELADRVAATVKLNTSLIDVTTTAATPEEAAFVSNAVADSMSSVLPELQRPLDAAASPVRITVTRAATEPTSQSSPNTRVNVAVGLLIGLAVGIGVALLRTVLDTRIRSAADVAAVTDTPVLGSVAYDASAPEDPLVIISHPLGVRAEAIRRLRTNLQFVNASSRPRSIVVTSALPGEGKTTTASNLALAIADTGSKVVLIDADLRRPSVARVLGIEGAVGLTTVLIGNATIDDVVQEYGTTSLDVITSGEIPPNPSELLGSQQMASLLEDLTSRYDVVILDTAPLLPVTDGAVVAKLADGALVVVGATVAHRPHLESAVAALETVEARVLGIVLNRVPNEKRDSYTYYDYSLGKDDKAPNASKASKARGHKARRQTVGRAAAAPEGR</sequence>
<dbReference type="InterPro" id="IPR025669">
    <property type="entry name" value="AAA_dom"/>
</dbReference>
<dbReference type="FunFam" id="3.40.50.300:FF:000527">
    <property type="entry name" value="Tyrosine-protein kinase etk"/>
    <property type="match status" value="1"/>
</dbReference>
<evidence type="ECO:0000256" key="13">
    <source>
        <dbReference type="ARBA" id="ARBA00022989"/>
    </source>
</evidence>
<evidence type="ECO:0000256" key="1">
    <source>
        <dbReference type="ARBA" id="ARBA00004429"/>
    </source>
</evidence>
<feature type="compositionally biased region" description="Basic residues" evidence="17">
    <location>
        <begin position="462"/>
        <end position="473"/>
    </location>
</feature>
<evidence type="ECO:0000313" key="22">
    <source>
        <dbReference type="Proteomes" id="UP000297318"/>
    </source>
</evidence>
<gene>
    <name evidence="21" type="ORF">SERN_1806</name>
</gene>
<comment type="caution">
    <text evidence="21">The sequence shown here is derived from an EMBL/GenBank/DDBJ whole genome shotgun (WGS) entry which is preliminary data.</text>
</comment>
<feature type="region of interest" description="Disordered" evidence="17">
    <location>
        <begin position="448"/>
        <end position="484"/>
    </location>
</feature>
<dbReference type="PANTHER" id="PTHR32309">
    <property type="entry name" value="TYROSINE-PROTEIN KINASE"/>
    <property type="match status" value="1"/>
</dbReference>
<evidence type="ECO:0000256" key="5">
    <source>
        <dbReference type="ARBA" id="ARBA00011903"/>
    </source>
</evidence>
<evidence type="ECO:0000259" key="20">
    <source>
        <dbReference type="Pfam" id="PF13614"/>
    </source>
</evidence>
<dbReference type="InterPro" id="IPR027417">
    <property type="entry name" value="P-loop_NTPase"/>
</dbReference>
<comment type="catalytic activity">
    <reaction evidence="16">
        <text>L-tyrosyl-[protein] + ATP = O-phospho-L-tyrosyl-[protein] + ADP + H(+)</text>
        <dbReference type="Rhea" id="RHEA:10596"/>
        <dbReference type="Rhea" id="RHEA-COMP:10136"/>
        <dbReference type="Rhea" id="RHEA-COMP:20101"/>
        <dbReference type="ChEBI" id="CHEBI:15378"/>
        <dbReference type="ChEBI" id="CHEBI:30616"/>
        <dbReference type="ChEBI" id="CHEBI:46858"/>
        <dbReference type="ChEBI" id="CHEBI:61978"/>
        <dbReference type="ChEBI" id="CHEBI:456216"/>
        <dbReference type="EC" id="2.7.10.2"/>
    </reaction>
</comment>
<dbReference type="GO" id="GO:0042802">
    <property type="term" value="F:identical protein binding"/>
    <property type="evidence" value="ECO:0007669"/>
    <property type="project" value="UniProtKB-ARBA"/>
</dbReference>
<dbReference type="EC" id="2.7.10.2" evidence="5"/>
<evidence type="ECO:0000256" key="16">
    <source>
        <dbReference type="ARBA" id="ARBA00051245"/>
    </source>
</evidence>
<dbReference type="PANTHER" id="PTHR32309:SF13">
    <property type="entry name" value="FERRIC ENTEROBACTIN TRANSPORT PROTEIN FEPE"/>
    <property type="match status" value="1"/>
</dbReference>
<evidence type="ECO:0000256" key="10">
    <source>
        <dbReference type="ARBA" id="ARBA00022741"/>
    </source>
</evidence>
<evidence type="ECO:0000256" key="15">
    <source>
        <dbReference type="ARBA" id="ARBA00023137"/>
    </source>
</evidence>
<keyword evidence="7" id="KW-0997">Cell inner membrane</keyword>
<comment type="similarity">
    <text evidence="2">Belongs to the CpsC/CapA family.</text>
</comment>
<organism evidence="21 22">
    <name type="scientific">Serinibacter arcticus</name>
    <dbReference type="NCBI Taxonomy" id="1655435"/>
    <lineage>
        <taxon>Bacteria</taxon>
        <taxon>Bacillati</taxon>
        <taxon>Actinomycetota</taxon>
        <taxon>Actinomycetes</taxon>
        <taxon>Micrococcales</taxon>
        <taxon>Beutenbergiaceae</taxon>
        <taxon>Serinibacter</taxon>
    </lineage>
</organism>
<proteinExistence type="inferred from homology"/>
<dbReference type="Pfam" id="PF02706">
    <property type="entry name" value="Wzz"/>
    <property type="match status" value="1"/>
</dbReference>
<dbReference type="CDD" id="cd05387">
    <property type="entry name" value="BY-kinase"/>
    <property type="match status" value="1"/>
</dbReference>
<dbReference type="NCBIfam" id="TIGR01007">
    <property type="entry name" value="eps_fam"/>
    <property type="match status" value="1"/>
</dbReference>
<comment type="similarity">
    <text evidence="3">Belongs to the CpsD/CapB family.</text>
</comment>
<evidence type="ECO:0000256" key="17">
    <source>
        <dbReference type="SAM" id="MobiDB-lite"/>
    </source>
</evidence>
<evidence type="ECO:0000259" key="19">
    <source>
        <dbReference type="Pfam" id="PF02706"/>
    </source>
</evidence>
<dbReference type="InterPro" id="IPR003856">
    <property type="entry name" value="LPS_length_determ_N"/>
</dbReference>
<evidence type="ECO:0000256" key="2">
    <source>
        <dbReference type="ARBA" id="ARBA00006683"/>
    </source>
</evidence>
<dbReference type="GO" id="GO:0005524">
    <property type="term" value="F:ATP binding"/>
    <property type="evidence" value="ECO:0007669"/>
    <property type="project" value="UniProtKB-KW"/>
</dbReference>
<dbReference type="InterPro" id="IPR050445">
    <property type="entry name" value="Bact_polysacc_biosynth/exp"/>
</dbReference>
<keyword evidence="12" id="KW-0067">ATP-binding</keyword>
<reference evidence="21 22" key="1">
    <citation type="submission" date="2018-11" db="EMBL/GenBank/DDBJ databases">
        <title>Complete genome sequencing of the Actinobacteria Serinibacter sp. K3-2.</title>
        <authorList>
            <person name="Rakitin A.L."/>
            <person name="Beletsky A.V."/>
            <person name="Mardanov A.V."/>
            <person name="Ravin N.V."/>
            <person name="Gromova A.S."/>
            <person name="Filippova S.N."/>
            <person name="Gal'Chenko V.F."/>
        </authorList>
    </citation>
    <scope>NUCLEOTIDE SEQUENCE [LARGE SCALE GENOMIC DNA]</scope>
    <source>
        <strain evidence="21 22">K3-2</strain>
    </source>
</reference>
<keyword evidence="8" id="KW-0808">Transferase</keyword>
<evidence type="ECO:0000256" key="7">
    <source>
        <dbReference type="ARBA" id="ARBA00022519"/>
    </source>
</evidence>
<dbReference type="InterPro" id="IPR005702">
    <property type="entry name" value="Wzc-like_C"/>
</dbReference>
<keyword evidence="6" id="KW-1003">Cell membrane</keyword>
<keyword evidence="15" id="KW-0829">Tyrosine-protein kinase</keyword>
<dbReference type="SUPFAM" id="SSF52540">
    <property type="entry name" value="P-loop containing nucleoside triphosphate hydrolases"/>
    <property type="match status" value="1"/>
</dbReference>
<evidence type="ECO:0000313" key="21">
    <source>
        <dbReference type="EMBL" id="TGO05802.1"/>
    </source>
</evidence>
<comment type="similarity">
    <text evidence="4">Belongs to the etk/wzc family.</text>
</comment>
<dbReference type="EMBL" id="RHPJ01000002">
    <property type="protein sequence ID" value="TGO05802.1"/>
    <property type="molecule type" value="Genomic_DNA"/>
</dbReference>
<evidence type="ECO:0000256" key="18">
    <source>
        <dbReference type="SAM" id="Phobius"/>
    </source>
</evidence>
<keyword evidence="14 18" id="KW-0472">Membrane</keyword>
<dbReference type="OrthoDB" id="9812433at2"/>
<name>A0A4Z1E4V3_9MICO</name>
<comment type="subcellular location">
    <subcellularLocation>
        <location evidence="1">Cell inner membrane</location>
        <topology evidence="1">Multi-pass membrane protein</topology>
    </subcellularLocation>
</comment>
<feature type="domain" description="Polysaccharide chain length determinant N-terminal" evidence="19">
    <location>
        <begin position="2"/>
        <end position="88"/>
    </location>
</feature>
<dbReference type="RefSeq" id="WP_135849749.1">
    <property type="nucleotide sequence ID" value="NZ_RHPJ01000002.1"/>
</dbReference>
<keyword evidence="11 21" id="KW-0418">Kinase</keyword>
<dbReference type="GO" id="GO:0004715">
    <property type="term" value="F:non-membrane spanning protein tyrosine kinase activity"/>
    <property type="evidence" value="ECO:0007669"/>
    <property type="project" value="UniProtKB-EC"/>
</dbReference>
<dbReference type="GO" id="GO:0005886">
    <property type="term" value="C:plasma membrane"/>
    <property type="evidence" value="ECO:0007669"/>
    <property type="project" value="UniProtKB-SubCell"/>
</dbReference>
<evidence type="ECO:0000256" key="4">
    <source>
        <dbReference type="ARBA" id="ARBA00008883"/>
    </source>
</evidence>
<keyword evidence="10" id="KW-0547">Nucleotide-binding</keyword>
<evidence type="ECO:0000256" key="3">
    <source>
        <dbReference type="ARBA" id="ARBA00007316"/>
    </source>
</evidence>
<evidence type="ECO:0000256" key="12">
    <source>
        <dbReference type="ARBA" id="ARBA00022840"/>
    </source>
</evidence>
<accession>A0A4Z1E4V3</accession>
<dbReference type="Gene3D" id="3.40.50.300">
    <property type="entry name" value="P-loop containing nucleotide triphosphate hydrolases"/>
    <property type="match status" value="1"/>
</dbReference>
<protein>
    <recommendedName>
        <fullName evidence="5">non-specific protein-tyrosine kinase</fullName>
        <ecNumber evidence="5">2.7.10.2</ecNumber>
    </recommendedName>
</protein>
<evidence type="ECO:0000256" key="8">
    <source>
        <dbReference type="ARBA" id="ARBA00022679"/>
    </source>
</evidence>
<feature type="transmembrane region" description="Helical" evidence="18">
    <location>
        <begin position="176"/>
        <end position="195"/>
    </location>
</feature>
<evidence type="ECO:0000256" key="14">
    <source>
        <dbReference type="ARBA" id="ARBA00023136"/>
    </source>
</evidence>
<evidence type="ECO:0000256" key="11">
    <source>
        <dbReference type="ARBA" id="ARBA00022777"/>
    </source>
</evidence>